<dbReference type="PROSITE" id="PS50404">
    <property type="entry name" value="GST_NTER"/>
    <property type="match status" value="1"/>
</dbReference>
<accession>A0ABU1FBP1</accession>
<gene>
    <name evidence="4" type="ORF">RGD00_14420</name>
</gene>
<evidence type="ECO:0000259" key="3">
    <source>
        <dbReference type="PROSITE" id="PS50405"/>
    </source>
</evidence>
<dbReference type="Proteomes" id="UP001247754">
    <property type="component" value="Unassembled WGS sequence"/>
</dbReference>
<dbReference type="EMBL" id="JAVKPH010000017">
    <property type="protein sequence ID" value="MDR5653807.1"/>
    <property type="molecule type" value="Genomic_DNA"/>
</dbReference>
<sequence length="243" mass="27112">MIDLHYAATGNNLKVVIMLEEVGVPYRLVKYDMFAGTHLTPEFRRINPNAKLPAIVDHAPADGGAALPVFESGAILMYLAEKTGRFLPADPRGRTVAQQWLIWQMAGLGPMHGQAHHFVRYAPEGQDYGIERYTREARRQLNVLEYRLEEADYLAGDYGIADMAAYPWTTGTHLIGIDLADFPRIGDWGERIAARPAVARAKAAILDENRASYTQTRAKLTPEQWSNMFGDRMHATATTRPGS</sequence>
<dbReference type="PANTHER" id="PTHR44051">
    <property type="entry name" value="GLUTATHIONE S-TRANSFERASE-RELATED"/>
    <property type="match status" value="1"/>
</dbReference>
<dbReference type="SFLD" id="SFLDS00019">
    <property type="entry name" value="Glutathione_Transferase_(cytos"/>
    <property type="match status" value="1"/>
</dbReference>
<protein>
    <submittedName>
        <fullName evidence="4">Glutathione binding-like protein</fullName>
    </submittedName>
</protein>
<evidence type="ECO:0000313" key="5">
    <source>
        <dbReference type="Proteomes" id="UP001247754"/>
    </source>
</evidence>
<reference evidence="4 5" key="1">
    <citation type="submission" date="2023-09" db="EMBL/GenBank/DDBJ databases">
        <title>Xinfangfangia sedmenti sp. nov., isolated the sedment.</title>
        <authorList>
            <person name="Xu L."/>
        </authorList>
    </citation>
    <scope>NUCLEOTIDE SEQUENCE [LARGE SCALE GENOMIC DNA]</scope>
    <source>
        <strain evidence="4 5">LG-4</strain>
    </source>
</reference>
<dbReference type="Gene3D" id="3.40.30.10">
    <property type="entry name" value="Glutaredoxin"/>
    <property type="match status" value="1"/>
</dbReference>
<dbReference type="SFLD" id="SFLDG01151">
    <property type="entry name" value="Main.2:_Nu-like"/>
    <property type="match status" value="1"/>
</dbReference>
<dbReference type="Pfam" id="PF00043">
    <property type="entry name" value="GST_C"/>
    <property type="match status" value="1"/>
</dbReference>
<proteinExistence type="inferred from homology"/>
<comment type="caution">
    <text evidence="4">The sequence shown here is derived from an EMBL/GenBank/DDBJ whole genome shotgun (WGS) entry which is preliminary data.</text>
</comment>
<dbReference type="PROSITE" id="PS50405">
    <property type="entry name" value="GST_CTER"/>
    <property type="match status" value="1"/>
</dbReference>
<keyword evidence="5" id="KW-1185">Reference proteome</keyword>
<dbReference type="CDD" id="cd03048">
    <property type="entry name" value="GST_N_Ure2p_like"/>
    <property type="match status" value="1"/>
</dbReference>
<dbReference type="InterPro" id="IPR036249">
    <property type="entry name" value="Thioredoxin-like_sf"/>
</dbReference>
<dbReference type="InterPro" id="IPR036282">
    <property type="entry name" value="Glutathione-S-Trfase_C_sf"/>
</dbReference>
<dbReference type="RefSeq" id="WP_310458046.1">
    <property type="nucleotide sequence ID" value="NZ_JAVKPH010000017.1"/>
</dbReference>
<evidence type="ECO:0000256" key="1">
    <source>
        <dbReference type="RuleBase" id="RU003494"/>
    </source>
</evidence>
<dbReference type="SFLD" id="SFLDG00358">
    <property type="entry name" value="Main_(cytGST)"/>
    <property type="match status" value="1"/>
</dbReference>
<organism evidence="4 5">
    <name type="scientific">Ruixingdingia sedimenti</name>
    <dbReference type="NCBI Taxonomy" id="3073604"/>
    <lineage>
        <taxon>Bacteria</taxon>
        <taxon>Pseudomonadati</taxon>
        <taxon>Pseudomonadota</taxon>
        <taxon>Alphaproteobacteria</taxon>
        <taxon>Rhodobacterales</taxon>
        <taxon>Paracoccaceae</taxon>
        <taxon>Ruixingdingia</taxon>
    </lineage>
</organism>
<feature type="domain" description="GST N-terminal" evidence="2">
    <location>
        <begin position="1"/>
        <end position="87"/>
    </location>
</feature>
<dbReference type="InterPro" id="IPR040079">
    <property type="entry name" value="Glutathione_S-Trfase"/>
</dbReference>
<dbReference type="PANTHER" id="PTHR44051:SF19">
    <property type="entry name" value="DISULFIDE-BOND OXIDOREDUCTASE YFCG"/>
    <property type="match status" value="1"/>
</dbReference>
<dbReference type="SUPFAM" id="SSF47616">
    <property type="entry name" value="GST C-terminal domain-like"/>
    <property type="match status" value="1"/>
</dbReference>
<evidence type="ECO:0000313" key="4">
    <source>
        <dbReference type="EMBL" id="MDR5653807.1"/>
    </source>
</evidence>
<feature type="domain" description="GST C-terminal" evidence="3">
    <location>
        <begin position="90"/>
        <end position="220"/>
    </location>
</feature>
<comment type="similarity">
    <text evidence="1">Belongs to the GST superfamily.</text>
</comment>
<name>A0ABU1FBP1_9RHOB</name>
<dbReference type="InterPro" id="IPR010987">
    <property type="entry name" value="Glutathione-S-Trfase_C-like"/>
</dbReference>
<dbReference type="InterPro" id="IPR004045">
    <property type="entry name" value="Glutathione_S-Trfase_N"/>
</dbReference>
<dbReference type="Gene3D" id="1.20.1050.10">
    <property type="match status" value="1"/>
</dbReference>
<dbReference type="SUPFAM" id="SSF52833">
    <property type="entry name" value="Thioredoxin-like"/>
    <property type="match status" value="1"/>
</dbReference>
<dbReference type="InterPro" id="IPR004046">
    <property type="entry name" value="GST_C"/>
</dbReference>
<evidence type="ECO:0000259" key="2">
    <source>
        <dbReference type="PROSITE" id="PS50404"/>
    </source>
</evidence>
<dbReference type="Pfam" id="PF02798">
    <property type="entry name" value="GST_N"/>
    <property type="match status" value="1"/>
</dbReference>